<keyword evidence="4" id="KW-1185">Reference proteome</keyword>
<dbReference type="PANTHER" id="PTHR28008:SF1">
    <property type="entry name" value="DOMAIN PROTEIN, PUTATIVE (AFU_ORTHOLOGUE AFUA_3G10980)-RELATED"/>
    <property type="match status" value="1"/>
</dbReference>
<dbReference type="Proteomes" id="UP000620874">
    <property type="component" value="Unassembled WGS sequence"/>
</dbReference>
<feature type="transmembrane region" description="Helical" evidence="1">
    <location>
        <begin position="40"/>
        <end position="57"/>
    </location>
</feature>
<name>A0ABR8YBD5_9BACT</name>
<dbReference type="InterPro" id="IPR006976">
    <property type="entry name" value="VanZ-like"/>
</dbReference>
<sequence>MNYMMKHYPLSIFIIIAICYLSFFTPPKTEMDEITNFDKLVHLCMYGGLTVIIWFEYLRRHSRIHWHQLILVGICFPILMSGIVEILQATCTSDRSGDWLDFAANCTGVLFGCLFSWYVTRRIIQKNMNKPV</sequence>
<dbReference type="Pfam" id="PF04892">
    <property type="entry name" value="VanZ"/>
    <property type="match status" value="1"/>
</dbReference>
<feature type="domain" description="VanZ-like" evidence="2">
    <location>
        <begin position="34"/>
        <end position="116"/>
    </location>
</feature>
<evidence type="ECO:0000313" key="3">
    <source>
        <dbReference type="EMBL" id="MBD8041521.1"/>
    </source>
</evidence>
<dbReference type="EMBL" id="JACSPP010000054">
    <property type="protein sequence ID" value="MBD8041521.1"/>
    <property type="molecule type" value="Genomic_DNA"/>
</dbReference>
<keyword evidence="1" id="KW-0812">Transmembrane</keyword>
<comment type="caution">
    <text evidence="3">The sequence shown here is derived from an EMBL/GenBank/DDBJ whole genome shotgun (WGS) entry which is preliminary data.</text>
</comment>
<feature type="transmembrane region" description="Helical" evidence="1">
    <location>
        <begin position="69"/>
        <end position="90"/>
    </location>
</feature>
<keyword evidence="1" id="KW-1133">Transmembrane helix</keyword>
<keyword evidence="1" id="KW-0472">Membrane</keyword>
<protein>
    <submittedName>
        <fullName evidence="3">VanZ family protein</fullName>
    </submittedName>
</protein>
<evidence type="ECO:0000313" key="4">
    <source>
        <dbReference type="Proteomes" id="UP000620874"/>
    </source>
</evidence>
<feature type="transmembrane region" description="Helical" evidence="1">
    <location>
        <begin position="7"/>
        <end position="25"/>
    </location>
</feature>
<proteinExistence type="predicted"/>
<dbReference type="PANTHER" id="PTHR28008">
    <property type="entry name" value="DOMAIN PROTEIN, PUTATIVE (AFU_ORTHOLOGUE AFUA_3G10980)-RELATED"/>
    <property type="match status" value="1"/>
</dbReference>
<accession>A0ABR8YBD5</accession>
<evidence type="ECO:0000256" key="1">
    <source>
        <dbReference type="SAM" id="Phobius"/>
    </source>
</evidence>
<organism evidence="3 4">
    <name type="scientific">Phocaeicola intestinalis</name>
    <dbReference type="NCBI Taxonomy" id="2762212"/>
    <lineage>
        <taxon>Bacteria</taxon>
        <taxon>Pseudomonadati</taxon>
        <taxon>Bacteroidota</taxon>
        <taxon>Bacteroidia</taxon>
        <taxon>Bacteroidales</taxon>
        <taxon>Bacteroidaceae</taxon>
        <taxon>Phocaeicola</taxon>
    </lineage>
</organism>
<evidence type="ECO:0000259" key="2">
    <source>
        <dbReference type="Pfam" id="PF04892"/>
    </source>
</evidence>
<reference evidence="3 4" key="1">
    <citation type="submission" date="2020-08" db="EMBL/GenBank/DDBJ databases">
        <title>A Genomic Blueprint of the Chicken Gut Microbiome.</title>
        <authorList>
            <person name="Gilroy R."/>
            <person name="Ravi A."/>
            <person name="Getino M."/>
            <person name="Pursley I."/>
            <person name="Horton D.L."/>
            <person name="Alikhan N.-F."/>
            <person name="Baker D."/>
            <person name="Gharbi K."/>
            <person name="Hall N."/>
            <person name="Watson M."/>
            <person name="Adriaenssens E.M."/>
            <person name="Foster-Nyarko E."/>
            <person name="Jarju S."/>
            <person name="Secka A."/>
            <person name="Antonio M."/>
            <person name="Oren A."/>
            <person name="Chaudhuri R."/>
            <person name="La Ragione R.M."/>
            <person name="Hildebrand F."/>
            <person name="Pallen M.J."/>
        </authorList>
    </citation>
    <scope>NUCLEOTIDE SEQUENCE [LARGE SCALE GENOMIC DNA]</scope>
    <source>
        <strain evidence="3 4">Sa1CVN1</strain>
    </source>
</reference>
<feature type="transmembrane region" description="Helical" evidence="1">
    <location>
        <begin position="102"/>
        <end position="120"/>
    </location>
</feature>
<gene>
    <name evidence="3" type="ORF">H9625_13935</name>
</gene>